<feature type="transmembrane region" description="Helical" evidence="6">
    <location>
        <begin position="240"/>
        <end position="262"/>
    </location>
</feature>
<dbReference type="InterPro" id="IPR013130">
    <property type="entry name" value="Fe3_Rdtase_TM_dom"/>
</dbReference>
<keyword evidence="4" id="KW-0560">Oxidoreductase</keyword>
<dbReference type="Pfam" id="PF08030">
    <property type="entry name" value="NAD_binding_6"/>
    <property type="match status" value="1"/>
</dbReference>
<feature type="domain" description="FAD-binding FR-type" evidence="7">
    <location>
        <begin position="376"/>
        <end position="481"/>
    </location>
</feature>
<keyword evidence="9" id="KW-1185">Reference proteome</keyword>
<dbReference type="PANTHER" id="PTHR11972:SF175">
    <property type="entry name" value="NAD(P)H OXIDASE (H2O2-FORMING)"/>
    <property type="match status" value="1"/>
</dbReference>
<dbReference type="SUPFAM" id="SSF52343">
    <property type="entry name" value="Ferredoxin reductase-like, C-terminal NADP-linked domain"/>
    <property type="match status" value="1"/>
</dbReference>
<dbReference type="Gene3D" id="3.40.50.80">
    <property type="entry name" value="Nucleotide-binding domain of ferredoxin-NADP reductase (FNR) module"/>
    <property type="match status" value="1"/>
</dbReference>
<feature type="transmembrane region" description="Helical" evidence="6">
    <location>
        <begin position="153"/>
        <end position="177"/>
    </location>
</feature>
<evidence type="ECO:0000259" key="7">
    <source>
        <dbReference type="PROSITE" id="PS51384"/>
    </source>
</evidence>
<evidence type="ECO:0000256" key="6">
    <source>
        <dbReference type="SAM" id="Phobius"/>
    </source>
</evidence>
<dbReference type="Pfam" id="PF01794">
    <property type="entry name" value="Ferric_reduct"/>
    <property type="match status" value="1"/>
</dbReference>
<dbReference type="SUPFAM" id="SSF63380">
    <property type="entry name" value="Riboflavin synthase domain-like"/>
    <property type="match status" value="1"/>
</dbReference>
<evidence type="ECO:0000256" key="4">
    <source>
        <dbReference type="ARBA" id="ARBA00023002"/>
    </source>
</evidence>
<dbReference type="PROSITE" id="PS51384">
    <property type="entry name" value="FAD_FR"/>
    <property type="match status" value="1"/>
</dbReference>
<dbReference type="Pfam" id="PF08022">
    <property type="entry name" value="FAD_binding_8"/>
    <property type="match status" value="1"/>
</dbReference>
<keyword evidence="3 6" id="KW-1133">Transmembrane helix</keyword>
<evidence type="ECO:0000256" key="5">
    <source>
        <dbReference type="ARBA" id="ARBA00023136"/>
    </source>
</evidence>
<dbReference type="SFLD" id="SFLDG01169">
    <property type="entry name" value="NADPH_oxidase_subgroup_(NOX)"/>
    <property type="match status" value="1"/>
</dbReference>
<keyword evidence="2 6" id="KW-0812">Transmembrane</keyword>
<dbReference type="InterPro" id="IPR050369">
    <property type="entry name" value="RBOH/FRE"/>
</dbReference>
<dbReference type="Gene3D" id="2.40.30.10">
    <property type="entry name" value="Translation factors"/>
    <property type="match status" value="1"/>
</dbReference>
<dbReference type="Proteomes" id="UP001158576">
    <property type="component" value="Chromosome 1"/>
</dbReference>
<feature type="transmembrane region" description="Helical" evidence="6">
    <location>
        <begin position="326"/>
        <end position="349"/>
    </location>
</feature>
<dbReference type="PANTHER" id="PTHR11972">
    <property type="entry name" value="NADPH OXIDASE"/>
    <property type="match status" value="1"/>
</dbReference>
<dbReference type="InterPro" id="IPR013121">
    <property type="entry name" value="Fe_red_NAD-bd_6"/>
</dbReference>
<organism evidence="8 9">
    <name type="scientific">Oikopleura dioica</name>
    <name type="common">Tunicate</name>
    <dbReference type="NCBI Taxonomy" id="34765"/>
    <lineage>
        <taxon>Eukaryota</taxon>
        <taxon>Metazoa</taxon>
        <taxon>Chordata</taxon>
        <taxon>Tunicata</taxon>
        <taxon>Appendicularia</taxon>
        <taxon>Copelata</taxon>
        <taxon>Oikopleuridae</taxon>
        <taxon>Oikopleura</taxon>
    </lineage>
</organism>
<reference evidence="8 9" key="1">
    <citation type="submission" date="2021-04" db="EMBL/GenBank/DDBJ databases">
        <authorList>
            <person name="Bliznina A."/>
        </authorList>
    </citation>
    <scope>NUCLEOTIDE SEQUENCE [LARGE SCALE GENOMIC DNA]</scope>
</reference>
<name>A0ABN7SQ94_OIKDI</name>
<dbReference type="InterPro" id="IPR013112">
    <property type="entry name" value="FAD-bd_8"/>
</dbReference>
<gene>
    <name evidence="8" type="ORF">OKIOD_LOCUS9329</name>
</gene>
<dbReference type="EMBL" id="OU015566">
    <property type="protein sequence ID" value="CAG5102992.1"/>
    <property type="molecule type" value="Genomic_DNA"/>
</dbReference>
<evidence type="ECO:0000313" key="8">
    <source>
        <dbReference type="EMBL" id="CAG5102992.1"/>
    </source>
</evidence>
<dbReference type="InterPro" id="IPR017938">
    <property type="entry name" value="Riboflavin_synthase-like_b-brl"/>
</dbReference>
<accession>A0ABN7SQ94</accession>
<dbReference type="InterPro" id="IPR039261">
    <property type="entry name" value="FNR_nucleotide-bd"/>
</dbReference>
<proteinExistence type="predicted"/>
<protein>
    <submittedName>
        <fullName evidence="8">Oidioi.mRNA.OKI2018_I69.chr1.g564.t1.cds</fullName>
    </submittedName>
</protein>
<dbReference type="SFLD" id="SFLDG01168">
    <property type="entry name" value="Ferric_reductase_subgroup_(FRE"/>
    <property type="match status" value="1"/>
</dbReference>
<comment type="subcellular location">
    <subcellularLocation>
        <location evidence="1">Membrane</location>
        <topology evidence="1">Multi-pass membrane protein</topology>
    </subcellularLocation>
</comment>
<feature type="transmembrane region" description="Helical" evidence="6">
    <location>
        <begin position="291"/>
        <end position="314"/>
    </location>
</feature>
<evidence type="ECO:0000256" key="2">
    <source>
        <dbReference type="ARBA" id="ARBA00022692"/>
    </source>
</evidence>
<feature type="transmembrane region" description="Helical" evidence="6">
    <location>
        <begin position="197"/>
        <end position="217"/>
    </location>
</feature>
<dbReference type="InterPro" id="IPR017927">
    <property type="entry name" value="FAD-bd_FR_type"/>
</dbReference>
<evidence type="ECO:0000313" key="9">
    <source>
        <dbReference type="Proteomes" id="UP001158576"/>
    </source>
</evidence>
<evidence type="ECO:0000256" key="3">
    <source>
        <dbReference type="ARBA" id="ARBA00022989"/>
    </source>
</evidence>
<dbReference type="SFLD" id="SFLDS00052">
    <property type="entry name" value="Ferric_Reductase_Domain"/>
    <property type="match status" value="1"/>
</dbReference>
<evidence type="ECO:0000256" key="1">
    <source>
        <dbReference type="ARBA" id="ARBA00004141"/>
    </source>
</evidence>
<dbReference type="CDD" id="cd06186">
    <property type="entry name" value="NOX_Duox_like_FAD_NADP"/>
    <property type="match status" value="1"/>
</dbReference>
<keyword evidence="5 6" id="KW-0472">Membrane</keyword>
<sequence>MDLTDSGEVHVVEFIKFLTRLTENDPSWRAEILQKQYKDSMIISKEGVEKIVSLITKSSVGKDIKDLHEACKAMMKGLGIKSREDQAENELFIQLMLSTSKVSRRFTVPRTTNRRYSRYRVRSLVMKDEEQSFYGRFIPKKVRRIFEQKRRHLYTLFIFFGIIIALMVDRIYFFLFLNESAGIRQITEVGLLMSRSTAAALSFIYPMMLLSMSRNLLTRLRQKAINQYIPFDQSVEFHKLAAYVGAFLSLIHVIGHFLNFYFLSEAPYQAASCVLPQIFSDDEPEKSFFQLLWASHQGITGLLLVLIMSIIYVFAAAQSRRKRHKVFWKTHMLYPLFFILLSLHGLQALLQEPKFVFYLLGPGIIFLIDKIIELRRSYVEVPLKEFDLLQSSVTCLRMKRPKSFDYHSGQWIRIALPEVSKWEFHPFTLTSCPADDFISCHVRAVGPWTISLREHLKKVKAGKLPVPRMYVDGPIGEGHQNWHKFECSVLVGAGIGITPFASILKDIVGRNMSMTKCKKVVFIWVKRSDKQFEWMVDILKEAEKNSNMIETHVFITQKKDDFDLRTRMRYFLEHKLDSPCGKSLFTGLRTVTHFGRPDFNELLEDVQQKNSAIGKIGVFSCGPPALSKAVDKAAKNLNKSDNALFEHFFENF</sequence>